<gene>
    <name evidence="2" type="ORF">EHYA_09782</name>
</gene>
<comment type="caution">
    <text evidence="2">The sequence shown here is derived from an EMBL/GenBank/DDBJ whole genome shotgun (WGS) entry which is preliminary data.</text>
</comment>
<protein>
    <recommendedName>
        <fullName evidence="1">Thioester reductase (TE) domain-containing protein</fullName>
    </recommendedName>
</protein>
<dbReference type="InterPro" id="IPR036291">
    <property type="entry name" value="NAD(P)-bd_dom_sf"/>
</dbReference>
<evidence type="ECO:0000313" key="3">
    <source>
        <dbReference type="Proteomes" id="UP000286931"/>
    </source>
</evidence>
<proteinExistence type="predicted"/>
<dbReference type="PANTHER" id="PTHR43000">
    <property type="entry name" value="DTDP-D-GLUCOSE 4,6-DEHYDRATASE-RELATED"/>
    <property type="match status" value="1"/>
</dbReference>
<dbReference type="Pfam" id="PF07993">
    <property type="entry name" value="NAD_binding_4"/>
    <property type="match status" value="1"/>
</dbReference>
<accession>A0A401Z599</accession>
<dbReference type="Gene3D" id="3.40.50.720">
    <property type="entry name" value="NAD(P)-binding Rossmann-like Domain"/>
    <property type="match status" value="1"/>
</dbReference>
<evidence type="ECO:0000313" key="2">
    <source>
        <dbReference type="EMBL" id="GCE02007.1"/>
    </source>
</evidence>
<evidence type="ECO:0000259" key="1">
    <source>
        <dbReference type="Pfam" id="PF07993"/>
    </source>
</evidence>
<dbReference type="InterPro" id="IPR013120">
    <property type="entry name" value="FAR_NAD-bd"/>
</dbReference>
<organism evidence="2 3">
    <name type="scientific">Embleya hyalina</name>
    <dbReference type="NCBI Taxonomy" id="516124"/>
    <lineage>
        <taxon>Bacteria</taxon>
        <taxon>Bacillati</taxon>
        <taxon>Actinomycetota</taxon>
        <taxon>Actinomycetes</taxon>
        <taxon>Kitasatosporales</taxon>
        <taxon>Streptomycetaceae</taxon>
        <taxon>Embleya</taxon>
    </lineage>
</organism>
<dbReference type="EMBL" id="BIFH01000055">
    <property type="protein sequence ID" value="GCE02007.1"/>
    <property type="molecule type" value="Genomic_DNA"/>
</dbReference>
<reference evidence="2 3" key="1">
    <citation type="submission" date="2018-12" db="EMBL/GenBank/DDBJ databases">
        <title>Draft genome sequence of Embleya hyalina NBRC 13850T.</title>
        <authorList>
            <person name="Komaki H."/>
            <person name="Hosoyama A."/>
            <person name="Kimura A."/>
            <person name="Ichikawa N."/>
            <person name="Tamura T."/>
        </authorList>
    </citation>
    <scope>NUCLEOTIDE SEQUENCE [LARGE SCALE GENOMIC DNA]</scope>
    <source>
        <strain evidence="2 3">NBRC 13850</strain>
    </source>
</reference>
<dbReference type="SUPFAM" id="SSF51735">
    <property type="entry name" value="NAD(P)-binding Rossmann-fold domains"/>
    <property type="match status" value="1"/>
</dbReference>
<keyword evidence="3" id="KW-1185">Reference proteome</keyword>
<name>A0A401Z599_9ACTN</name>
<feature type="domain" description="Thioester reductase (TE)" evidence="1">
    <location>
        <begin position="25"/>
        <end position="280"/>
    </location>
</feature>
<dbReference type="Proteomes" id="UP000286931">
    <property type="component" value="Unassembled WGS sequence"/>
</dbReference>
<sequence length="384" mass="42391">MDSIDVAIPGHRFHEKRNETVQVVLTGGTGFLGLRLVRELVNRNCSVTLLSRRSSTSAVDRISHALGRLGETPDFIQKFRRRADELDIEIERPLFGLPDDRVEKLVRRTDMFLHSAGNIDLNTGARAIRPVNVNGTQNFLDIAARSPHGAPFCHVSTAFVAGARRSGTVAEADLIDTYGFENEYERSKCDAESLVGRWARESGMPALVMRPSILLTDRPPTPGLPAHPFQTISALLRASTIERGIAGLSIPRGLRPVIHMQGQADARLNCLPVEDAAKAIVSIAAEHRSTAAETYHIVHPDDVSATTLIELFEKFAPIRIVLRPELPERLSPAEQRFHSYAGFAAYFRHTRVFDDRNARRVLGGPCSRTTVDMAYLLAGTHGIL</sequence>
<dbReference type="AlphaFoldDB" id="A0A401Z599"/>